<dbReference type="Proteomes" id="UP000216354">
    <property type="component" value="Unassembled WGS sequence"/>
</dbReference>
<keyword evidence="2" id="KW-1185">Reference proteome</keyword>
<dbReference type="RefSeq" id="WP_094832571.1">
    <property type="nucleotide sequence ID" value="NZ_NEVR01000004.1"/>
</dbReference>
<evidence type="ECO:0008006" key="3">
    <source>
        <dbReference type="Google" id="ProtNLM"/>
    </source>
</evidence>
<evidence type="ECO:0000313" key="2">
    <source>
        <dbReference type="Proteomes" id="UP000216354"/>
    </source>
</evidence>
<accession>A0ABX4EXX8</accession>
<sequence length="68" mass="7465">MTVPFEIEVSTLVSGKFIGRVNIPFDLGEGRQAWYSHATEPVRSAAQARADAEALVADTKKAFEKLGW</sequence>
<gene>
    <name evidence="1" type="ORF">CAL27_19760</name>
</gene>
<name>A0ABX4EXX8_9BORD</name>
<protein>
    <recommendedName>
        <fullName evidence="3">AbrB family transcriptional regulator</fullName>
    </recommendedName>
</protein>
<reference evidence="1 2" key="1">
    <citation type="submission" date="2017-05" db="EMBL/GenBank/DDBJ databases">
        <title>Complete and WGS of Bordetella genogroups.</title>
        <authorList>
            <person name="Spilker T."/>
            <person name="Lipuma J."/>
        </authorList>
    </citation>
    <scope>NUCLEOTIDE SEQUENCE [LARGE SCALE GENOMIC DNA]</scope>
    <source>
        <strain evidence="1 2">AU9795</strain>
    </source>
</reference>
<proteinExistence type="predicted"/>
<evidence type="ECO:0000313" key="1">
    <source>
        <dbReference type="EMBL" id="OZI58907.1"/>
    </source>
</evidence>
<comment type="caution">
    <text evidence="1">The sequence shown here is derived from an EMBL/GenBank/DDBJ whole genome shotgun (WGS) entry which is preliminary data.</text>
</comment>
<organism evidence="1 2">
    <name type="scientific">Bordetella genomosp. 1</name>
    <dbReference type="NCBI Taxonomy" id="1395607"/>
    <lineage>
        <taxon>Bacteria</taxon>
        <taxon>Pseudomonadati</taxon>
        <taxon>Pseudomonadota</taxon>
        <taxon>Betaproteobacteria</taxon>
        <taxon>Burkholderiales</taxon>
        <taxon>Alcaligenaceae</taxon>
        <taxon>Bordetella</taxon>
    </lineage>
</organism>
<dbReference type="EMBL" id="NEVR01000004">
    <property type="protein sequence ID" value="OZI58907.1"/>
    <property type="molecule type" value="Genomic_DNA"/>
</dbReference>